<sequence length="370" mass="38876">MTTSRRRLIGFAGGLSLALTATIAPTAAAETEHVATQEALNQYRAVGGPGAAVHAGDADSAWTLTAGTAKIGENRPITSSDHFRHGSQTKTFTAAAVLQFVDEGLVELDKPIEEYLPGVVSGNYDGNVITVRQLLQHTSGLVRDPRDAQPAADGTYELAELVRSAMDEPAQAAPGGAPKYSNVGYLVLGMLIEELTGQQVGDAITARIVEPLGLEGTSFPERGQRALSAPFVSGYEILRLPPFVFWTERTTAFELSIMSSAGAMQSTLADSASFFRALLDGRVVSERALAEMRNTVPYTADYGMGLGINDRPLSCGGTAWLKHGALTTGHASVTAVTDDGRFASLVTNSFAIGEAAVTRADAVLDAALCE</sequence>
<dbReference type="PANTHER" id="PTHR46825">
    <property type="entry name" value="D-ALANYL-D-ALANINE-CARBOXYPEPTIDASE/ENDOPEPTIDASE AMPH"/>
    <property type="match status" value="1"/>
</dbReference>
<protein>
    <submittedName>
        <fullName evidence="3">D-alanyl-D-alanine carboxypeptidase</fullName>
    </submittedName>
</protein>
<dbReference type="AlphaFoldDB" id="A0A1I1BLX4"/>
<dbReference type="Proteomes" id="UP000243799">
    <property type="component" value="Unassembled WGS sequence"/>
</dbReference>
<reference evidence="4" key="1">
    <citation type="submission" date="2016-10" db="EMBL/GenBank/DDBJ databases">
        <authorList>
            <person name="Varghese N."/>
            <person name="Submissions S."/>
        </authorList>
    </citation>
    <scope>NUCLEOTIDE SEQUENCE [LARGE SCALE GENOMIC DNA]</scope>
    <source>
        <strain evidence="4">CGMCC 4.3568</strain>
    </source>
</reference>
<evidence type="ECO:0000313" key="4">
    <source>
        <dbReference type="Proteomes" id="UP000243799"/>
    </source>
</evidence>
<dbReference type="STRING" id="490629.SAMN05216266_11494"/>
<accession>A0A1I1BLX4</accession>
<dbReference type="InterPro" id="IPR006311">
    <property type="entry name" value="TAT_signal"/>
</dbReference>
<dbReference type="InterPro" id="IPR012338">
    <property type="entry name" value="Beta-lactam/transpept-like"/>
</dbReference>
<dbReference type="EMBL" id="FOKG01000014">
    <property type="protein sequence ID" value="SFB49748.1"/>
    <property type="molecule type" value="Genomic_DNA"/>
</dbReference>
<feature type="signal peptide" evidence="1">
    <location>
        <begin position="1"/>
        <end position="29"/>
    </location>
</feature>
<dbReference type="Pfam" id="PF00144">
    <property type="entry name" value="Beta-lactamase"/>
    <property type="match status" value="1"/>
</dbReference>
<dbReference type="PROSITE" id="PS51318">
    <property type="entry name" value="TAT"/>
    <property type="match status" value="1"/>
</dbReference>
<dbReference type="SUPFAM" id="SSF56601">
    <property type="entry name" value="beta-lactamase/transpeptidase-like"/>
    <property type="match status" value="1"/>
</dbReference>
<dbReference type="Gene3D" id="3.40.710.10">
    <property type="entry name" value="DD-peptidase/beta-lactamase superfamily"/>
    <property type="match status" value="1"/>
</dbReference>
<evidence type="ECO:0000313" key="3">
    <source>
        <dbReference type="EMBL" id="SFB49748.1"/>
    </source>
</evidence>
<proteinExistence type="predicted"/>
<keyword evidence="1" id="KW-0732">Signal</keyword>
<dbReference type="PANTHER" id="PTHR46825:SF7">
    <property type="entry name" value="D-ALANYL-D-ALANINE CARBOXYPEPTIDASE"/>
    <property type="match status" value="1"/>
</dbReference>
<keyword evidence="4" id="KW-1185">Reference proteome</keyword>
<dbReference type="RefSeq" id="WP_091675229.1">
    <property type="nucleotide sequence ID" value="NZ_FOKG01000014.1"/>
</dbReference>
<keyword evidence="3" id="KW-0645">Protease</keyword>
<organism evidence="3 4">
    <name type="scientific">Amycolatopsis marina</name>
    <dbReference type="NCBI Taxonomy" id="490629"/>
    <lineage>
        <taxon>Bacteria</taxon>
        <taxon>Bacillati</taxon>
        <taxon>Actinomycetota</taxon>
        <taxon>Actinomycetes</taxon>
        <taxon>Pseudonocardiales</taxon>
        <taxon>Pseudonocardiaceae</taxon>
        <taxon>Amycolatopsis</taxon>
    </lineage>
</organism>
<dbReference type="OrthoDB" id="503788at2"/>
<evidence type="ECO:0000256" key="1">
    <source>
        <dbReference type="SAM" id="SignalP"/>
    </source>
</evidence>
<dbReference type="InterPro" id="IPR001466">
    <property type="entry name" value="Beta-lactam-related"/>
</dbReference>
<name>A0A1I1BLX4_9PSEU</name>
<keyword evidence="3" id="KW-0378">Hydrolase</keyword>
<keyword evidence="3" id="KW-0121">Carboxypeptidase</keyword>
<evidence type="ECO:0000259" key="2">
    <source>
        <dbReference type="Pfam" id="PF00144"/>
    </source>
</evidence>
<gene>
    <name evidence="3" type="ORF">SAMN05216266_11494</name>
</gene>
<dbReference type="GO" id="GO:0004180">
    <property type="term" value="F:carboxypeptidase activity"/>
    <property type="evidence" value="ECO:0007669"/>
    <property type="project" value="UniProtKB-KW"/>
</dbReference>
<feature type="domain" description="Beta-lactamase-related" evidence="2">
    <location>
        <begin position="47"/>
        <end position="367"/>
    </location>
</feature>
<dbReference type="InterPro" id="IPR050491">
    <property type="entry name" value="AmpC-like"/>
</dbReference>
<feature type="chain" id="PRO_5017253489" evidence="1">
    <location>
        <begin position="30"/>
        <end position="370"/>
    </location>
</feature>